<dbReference type="OrthoDB" id="1467771at2"/>
<proteinExistence type="predicted"/>
<dbReference type="AlphaFoldDB" id="A0A2I0R028"/>
<gene>
    <name evidence="1" type="ORF">CW751_12780</name>
</gene>
<accession>A0A2I0R028</accession>
<evidence type="ECO:0000313" key="2">
    <source>
        <dbReference type="Proteomes" id="UP000236654"/>
    </source>
</evidence>
<dbReference type="EMBL" id="PJNI01000016">
    <property type="protein sequence ID" value="PKR79951.1"/>
    <property type="molecule type" value="Genomic_DNA"/>
</dbReference>
<dbReference type="RefSeq" id="WP_101335421.1">
    <property type="nucleotide sequence ID" value="NZ_PJNI01000016.1"/>
</dbReference>
<protein>
    <submittedName>
        <fullName evidence="1">Uncharacterized protein</fullName>
    </submittedName>
</protein>
<keyword evidence="2" id="KW-1185">Reference proteome</keyword>
<comment type="caution">
    <text evidence="1">The sequence shown here is derived from an EMBL/GenBank/DDBJ whole genome shotgun (WGS) entry which is preliminary data.</text>
</comment>
<sequence>MKYVYYLTTISILLAFNLGCQKCTDENPKARVLNKGTGSVTLTLTSGNGGEVQFSDLASGSVSSSKTYPAGSLTVIYIIEEVEQTEVLNLASCTSYDITINSNNELVIFSQEIN</sequence>
<dbReference type="Proteomes" id="UP000236654">
    <property type="component" value="Unassembled WGS sequence"/>
</dbReference>
<name>A0A2I0R028_9FLAO</name>
<organism evidence="1 2">
    <name type="scientific">Brumimicrobium salinarum</name>
    <dbReference type="NCBI Taxonomy" id="2058658"/>
    <lineage>
        <taxon>Bacteria</taxon>
        <taxon>Pseudomonadati</taxon>
        <taxon>Bacteroidota</taxon>
        <taxon>Flavobacteriia</taxon>
        <taxon>Flavobacteriales</taxon>
        <taxon>Crocinitomicaceae</taxon>
        <taxon>Brumimicrobium</taxon>
    </lineage>
</organism>
<evidence type="ECO:0000313" key="1">
    <source>
        <dbReference type="EMBL" id="PKR79951.1"/>
    </source>
</evidence>
<reference evidence="1 2" key="1">
    <citation type="submission" date="2017-12" db="EMBL/GenBank/DDBJ databases">
        <title>The draft genome sequence of Brumimicrobium saltpan LHR20.</title>
        <authorList>
            <person name="Do Z.-J."/>
            <person name="Luo H.-R."/>
        </authorList>
    </citation>
    <scope>NUCLEOTIDE SEQUENCE [LARGE SCALE GENOMIC DNA]</scope>
    <source>
        <strain evidence="1 2">LHR20</strain>
    </source>
</reference>